<dbReference type="Proteomes" id="UP000406256">
    <property type="component" value="Unassembled WGS sequence"/>
</dbReference>
<proteinExistence type="inferred from homology"/>
<keyword evidence="6 8" id="KW-1133">Transmembrane helix</keyword>
<evidence type="ECO:0000256" key="1">
    <source>
        <dbReference type="ARBA" id="ARBA00004429"/>
    </source>
</evidence>
<dbReference type="Gene3D" id="1.10.3720.10">
    <property type="entry name" value="MetI-like"/>
    <property type="match status" value="1"/>
</dbReference>
<evidence type="ECO:0000259" key="10">
    <source>
        <dbReference type="PROSITE" id="PS50928"/>
    </source>
</evidence>
<feature type="domain" description="ABC transmembrane type-1" evidence="10">
    <location>
        <begin position="25"/>
        <end position="215"/>
    </location>
</feature>
<protein>
    <submittedName>
        <fullName evidence="11">Amino acid ABC transporter permease</fullName>
    </submittedName>
</protein>
<dbReference type="PROSITE" id="PS50928">
    <property type="entry name" value="ABC_TM1"/>
    <property type="match status" value="1"/>
</dbReference>
<feature type="transmembrane region" description="Helical" evidence="8">
    <location>
        <begin position="20"/>
        <end position="47"/>
    </location>
</feature>
<dbReference type="AlphaFoldDB" id="A0A5E4W9J7"/>
<dbReference type="GO" id="GO:0022857">
    <property type="term" value="F:transmembrane transporter activity"/>
    <property type="evidence" value="ECO:0007669"/>
    <property type="project" value="InterPro"/>
</dbReference>
<evidence type="ECO:0000256" key="6">
    <source>
        <dbReference type="ARBA" id="ARBA00022989"/>
    </source>
</evidence>
<evidence type="ECO:0000256" key="3">
    <source>
        <dbReference type="ARBA" id="ARBA00022448"/>
    </source>
</evidence>
<sequence>MLDILSDNWLLFLIGQYPNGPLGGLALTLILSIAGLLLSFPLSVLLALCRTGAITPLRWASAVIVYAVRGMPIVMLVFWSYFLVPALIGHSVTGVMTLIPTLVIYEAAYLSEVIRAGIQALPQGQQEAARSLGFGYWRTTSLVILPQAISNMIPGIVTQFISTIKDTSIGYVISVQEMTYSANSVNNNLLTQPFQVFAILALTYFCVCYVLTQLAARFERRTTGKRTETTTPPRRTLFAKRPLRRV</sequence>
<dbReference type="PANTHER" id="PTHR30614">
    <property type="entry name" value="MEMBRANE COMPONENT OF AMINO ACID ABC TRANSPORTER"/>
    <property type="match status" value="1"/>
</dbReference>
<feature type="region of interest" description="Disordered" evidence="9">
    <location>
        <begin position="223"/>
        <end position="246"/>
    </location>
</feature>
<name>A0A5E4W9J7_9BURK</name>
<evidence type="ECO:0000256" key="9">
    <source>
        <dbReference type="SAM" id="MobiDB-lite"/>
    </source>
</evidence>
<keyword evidence="3 8" id="KW-0813">Transport</keyword>
<evidence type="ECO:0000313" key="11">
    <source>
        <dbReference type="EMBL" id="VVE21101.1"/>
    </source>
</evidence>
<dbReference type="OrthoDB" id="7255919at2"/>
<feature type="compositionally biased region" description="Basic residues" evidence="9">
    <location>
        <begin position="237"/>
        <end position="246"/>
    </location>
</feature>
<dbReference type="EMBL" id="CABPSB010000011">
    <property type="protein sequence ID" value="VVE21101.1"/>
    <property type="molecule type" value="Genomic_DNA"/>
</dbReference>
<dbReference type="InterPro" id="IPR000515">
    <property type="entry name" value="MetI-like"/>
</dbReference>
<keyword evidence="5 8" id="KW-0812">Transmembrane</keyword>
<comment type="similarity">
    <text evidence="2">Belongs to the binding-protein-dependent transport system permease family. HisMQ subfamily.</text>
</comment>
<dbReference type="SUPFAM" id="SSF161098">
    <property type="entry name" value="MetI-like"/>
    <property type="match status" value="1"/>
</dbReference>
<dbReference type="CDD" id="cd06261">
    <property type="entry name" value="TM_PBP2"/>
    <property type="match status" value="1"/>
</dbReference>
<dbReference type="GO" id="GO:0006865">
    <property type="term" value="P:amino acid transport"/>
    <property type="evidence" value="ECO:0007669"/>
    <property type="project" value="TreeGrafter"/>
</dbReference>
<feature type="transmembrane region" description="Helical" evidence="8">
    <location>
        <begin position="59"/>
        <end position="82"/>
    </location>
</feature>
<feature type="transmembrane region" description="Helical" evidence="8">
    <location>
        <begin position="194"/>
        <end position="216"/>
    </location>
</feature>
<evidence type="ECO:0000256" key="2">
    <source>
        <dbReference type="ARBA" id="ARBA00010072"/>
    </source>
</evidence>
<evidence type="ECO:0000256" key="5">
    <source>
        <dbReference type="ARBA" id="ARBA00022692"/>
    </source>
</evidence>
<dbReference type="Pfam" id="PF00528">
    <property type="entry name" value="BPD_transp_1"/>
    <property type="match status" value="1"/>
</dbReference>
<comment type="subcellular location">
    <subcellularLocation>
        <location evidence="1">Cell inner membrane</location>
        <topology evidence="1">Multi-pass membrane protein</topology>
    </subcellularLocation>
    <subcellularLocation>
        <location evidence="8">Cell membrane</location>
        <topology evidence="8">Multi-pass membrane protein</topology>
    </subcellularLocation>
</comment>
<gene>
    <name evidence="11" type="ORF">PAN31108_03132</name>
</gene>
<accession>A0A5E4W9J7</accession>
<dbReference type="RefSeq" id="WP_150669736.1">
    <property type="nucleotide sequence ID" value="NZ_CABPSB010000011.1"/>
</dbReference>
<dbReference type="NCBIfam" id="TIGR01726">
    <property type="entry name" value="HEQRo_perm_3TM"/>
    <property type="match status" value="1"/>
</dbReference>
<dbReference type="InterPro" id="IPR010065">
    <property type="entry name" value="AA_ABC_transptr_permease_3TM"/>
</dbReference>
<dbReference type="InterPro" id="IPR035906">
    <property type="entry name" value="MetI-like_sf"/>
</dbReference>
<dbReference type="PANTHER" id="PTHR30614:SF21">
    <property type="entry name" value="AMINO ACID ABC TRANSPORTER PERMEASE"/>
    <property type="match status" value="1"/>
</dbReference>
<organism evidence="11 12">
    <name type="scientific">Pandoraea anhela</name>
    <dbReference type="NCBI Taxonomy" id="2508295"/>
    <lineage>
        <taxon>Bacteria</taxon>
        <taxon>Pseudomonadati</taxon>
        <taxon>Pseudomonadota</taxon>
        <taxon>Betaproteobacteria</taxon>
        <taxon>Burkholderiales</taxon>
        <taxon>Burkholderiaceae</taxon>
        <taxon>Pandoraea</taxon>
    </lineage>
</organism>
<reference evidence="11 12" key="1">
    <citation type="submission" date="2019-08" db="EMBL/GenBank/DDBJ databases">
        <authorList>
            <person name="Peeters C."/>
        </authorList>
    </citation>
    <scope>NUCLEOTIDE SEQUENCE [LARGE SCALE GENOMIC DNA]</scope>
    <source>
        <strain evidence="11 12">LMG 31108</strain>
    </source>
</reference>
<dbReference type="InterPro" id="IPR043429">
    <property type="entry name" value="ArtM/GltK/GlnP/TcyL/YhdX-like"/>
</dbReference>
<keyword evidence="4" id="KW-1003">Cell membrane</keyword>
<dbReference type="GO" id="GO:0043190">
    <property type="term" value="C:ATP-binding cassette (ABC) transporter complex"/>
    <property type="evidence" value="ECO:0007669"/>
    <property type="project" value="InterPro"/>
</dbReference>
<keyword evidence="7 8" id="KW-0472">Membrane</keyword>
<evidence type="ECO:0000313" key="12">
    <source>
        <dbReference type="Proteomes" id="UP000406256"/>
    </source>
</evidence>
<evidence type="ECO:0000256" key="4">
    <source>
        <dbReference type="ARBA" id="ARBA00022475"/>
    </source>
</evidence>
<evidence type="ECO:0000256" key="7">
    <source>
        <dbReference type="ARBA" id="ARBA00023136"/>
    </source>
</evidence>
<evidence type="ECO:0000256" key="8">
    <source>
        <dbReference type="RuleBase" id="RU363032"/>
    </source>
</evidence>
<keyword evidence="12" id="KW-1185">Reference proteome</keyword>